<dbReference type="InterPro" id="IPR022742">
    <property type="entry name" value="Hydrolase_4"/>
</dbReference>
<dbReference type="RefSeq" id="WP_147391203.1">
    <property type="nucleotide sequence ID" value="NZ_AQHF01000020.1"/>
</dbReference>
<sequence length="320" mass="36424">MFYSCSEQLESHLPEIDKHWQQCQRGFFDTPHGKLFYVYHIPKRPRFALVLVNGRIESAHKYRELLWELAQNNIAVYTYDHPGQGYSPRLLKNKHIGYVKRFDDYAATLHCFMQQVVNPHNTLPLFILAHSMGGAITCNYLALYNPSNIKGVYLSAPMLGINTAPYPAWVAEAIAGLACLVGLGKQYAIGQQQYQSKPFQDNDLTNCPIRYALFRGLYDQYPELRLGGVSFAWLYTALQKCRALTKIELNIPVRVACATHDSIVDNKAQIRFAAHHDKVTRTEFAGKHELLCEQDITRRAVLRDFYEFTGVLPSASDTGS</sequence>
<dbReference type="PANTHER" id="PTHR11614">
    <property type="entry name" value="PHOSPHOLIPASE-RELATED"/>
    <property type="match status" value="1"/>
</dbReference>
<evidence type="ECO:0000313" key="2">
    <source>
        <dbReference type="EMBL" id="MBE0345384.1"/>
    </source>
</evidence>
<evidence type="ECO:0000313" key="3">
    <source>
        <dbReference type="Proteomes" id="UP000660708"/>
    </source>
</evidence>
<organism evidence="2 3">
    <name type="scientific">Pseudoalteromonas peptidolytica F12-50-A1</name>
    <dbReference type="NCBI Taxonomy" id="1315280"/>
    <lineage>
        <taxon>Bacteria</taxon>
        <taxon>Pseudomonadati</taxon>
        <taxon>Pseudomonadota</taxon>
        <taxon>Gammaproteobacteria</taxon>
        <taxon>Alteromonadales</taxon>
        <taxon>Pseudoalteromonadaceae</taxon>
        <taxon>Pseudoalteromonas</taxon>
    </lineage>
</organism>
<dbReference type="InterPro" id="IPR029058">
    <property type="entry name" value="AB_hydrolase_fold"/>
</dbReference>
<dbReference type="EMBL" id="AQHF01000020">
    <property type="protein sequence ID" value="MBE0345384.1"/>
    <property type="molecule type" value="Genomic_DNA"/>
</dbReference>
<dbReference type="SUPFAM" id="SSF53474">
    <property type="entry name" value="alpha/beta-Hydrolases"/>
    <property type="match status" value="1"/>
</dbReference>
<proteinExistence type="predicted"/>
<dbReference type="InterPro" id="IPR051044">
    <property type="entry name" value="MAG_DAG_Lipase"/>
</dbReference>
<dbReference type="Proteomes" id="UP000660708">
    <property type="component" value="Unassembled WGS sequence"/>
</dbReference>
<reference evidence="2 3" key="1">
    <citation type="submission" date="2015-06" db="EMBL/GenBank/DDBJ databases">
        <title>Genome sequence of Pseudoalteromonas peptidolytica.</title>
        <authorList>
            <person name="Xie B.-B."/>
            <person name="Rong J.-C."/>
            <person name="Qin Q.-L."/>
            <person name="Zhang Y.-Z."/>
        </authorList>
    </citation>
    <scope>NUCLEOTIDE SEQUENCE [LARGE SCALE GENOMIC DNA]</scope>
    <source>
        <strain evidence="2 3">F12-50-A1</strain>
    </source>
</reference>
<evidence type="ECO:0000259" key="1">
    <source>
        <dbReference type="Pfam" id="PF12146"/>
    </source>
</evidence>
<comment type="caution">
    <text evidence="2">The sequence shown here is derived from an EMBL/GenBank/DDBJ whole genome shotgun (WGS) entry which is preliminary data.</text>
</comment>
<dbReference type="AlphaFoldDB" id="A0A8I0MT85"/>
<dbReference type="Gene3D" id="3.40.50.1820">
    <property type="entry name" value="alpha/beta hydrolase"/>
    <property type="match status" value="1"/>
</dbReference>
<keyword evidence="3" id="KW-1185">Reference proteome</keyword>
<feature type="domain" description="Serine aminopeptidase S33" evidence="1">
    <location>
        <begin position="44"/>
        <end position="295"/>
    </location>
</feature>
<gene>
    <name evidence="2" type="primary">pldB</name>
    <name evidence="2" type="ORF">PPEP_a0249</name>
</gene>
<name>A0A8I0MT85_9GAMM</name>
<accession>A0A8I0MT85</accession>
<protein>
    <submittedName>
        <fullName evidence="2">Lysophospholipase</fullName>
    </submittedName>
</protein>
<dbReference type="Pfam" id="PF12146">
    <property type="entry name" value="Hydrolase_4"/>
    <property type="match status" value="1"/>
</dbReference>